<comment type="caution">
    <text evidence="1">The sequence shown here is derived from an EMBL/GenBank/DDBJ whole genome shotgun (WGS) entry which is preliminary data.</text>
</comment>
<dbReference type="EMBL" id="JAPDRP010000007">
    <property type="protein sequence ID" value="KAJ9645882.1"/>
    <property type="molecule type" value="Genomic_DNA"/>
</dbReference>
<keyword evidence="2" id="KW-1185">Reference proteome</keyword>
<sequence length="139" mass="15211">MAPNSTLNPQAAEFVPAALRTSNLEAEAANAPRKSQKAHSEAPLHRRTRTEILRCGRNKDAPLHRPRMVADFADRAAYLPPHVAGLPINQTMLRTSVELAGSSERELQLGIEEYCASGELLVDLYPLRGARSHGTGMME</sequence>
<proteinExistence type="predicted"/>
<accession>A0ACC2ZDJ4</accession>
<gene>
    <name evidence="1" type="ORF">H2199_002925</name>
</gene>
<organism evidence="1 2">
    <name type="scientific">Coniosporium tulheliwenetii</name>
    <dbReference type="NCBI Taxonomy" id="3383036"/>
    <lineage>
        <taxon>Eukaryota</taxon>
        <taxon>Fungi</taxon>
        <taxon>Dikarya</taxon>
        <taxon>Ascomycota</taxon>
        <taxon>Pezizomycotina</taxon>
        <taxon>Dothideomycetes</taxon>
        <taxon>Dothideomycetes incertae sedis</taxon>
        <taxon>Coniosporium</taxon>
    </lineage>
</organism>
<protein>
    <submittedName>
        <fullName evidence="1">Uncharacterized protein</fullName>
    </submittedName>
</protein>
<evidence type="ECO:0000313" key="1">
    <source>
        <dbReference type="EMBL" id="KAJ9645882.1"/>
    </source>
</evidence>
<dbReference type="Proteomes" id="UP001172680">
    <property type="component" value="Unassembled WGS sequence"/>
</dbReference>
<evidence type="ECO:0000313" key="2">
    <source>
        <dbReference type="Proteomes" id="UP001172680"/>
    </source>
</evidence>
<name>A0ACC2ZDJ4_9PEZI</name>
<reference evidence="1" key="1">
    <citation type="submission" date="2022-10" db="EMBL/GenBank/DDBJ databases">
        <title>Culturing micro-colonial fungi from biological soil crusts in the Mojave desert and describing Neophaeococcomyces mojavensis, and introducing the new genera and species Taxawa tesnikishii.</title>
        <authorList>
            <person name="Kurbessoian T."/>
            <person name="Stajich J.E."/>
        </authorList>
    </citation>
    <scope>NUCLEOTIDE SEQUENCE</scope>
    <source>
        <strain evidence="1">JES_115</strain>
    </source>
</reference>